<feature type="compositionally biased region" description="Basic and acidic residues" evidence="10">
    <location>
        <begin position="622"/>
        <end position="635"/>
    </location>
</feature>
<dbReference type="Pfam" id="PF00270">
    <property type="entry name" value="DEAD"/>
    <property type="match status" value="1"/>
</dbReference>
<dbReference type="InterPro" id="IPR011545">
    <property type="entry name" value="DEAD/DEAH_box_helicase_dom"/>
</dbReference>
<evidence type="ECO:0000313" key="15">
    <source>
        <dbReference type="Proteomes" id="UP001143362"/>
    </source>
</evidence>
<evidence type="ECO:0000256" key="2">
    <source>
        <dbReference type="ARBA" id="ARBA00022741"/>
    </source>
</evidence>
<dbReference type="RefSeq" id="WP_279245947.1">
    <property type="nucleotide sequence ID" value="NZ_SHNN01000002.1"/>
</dbReference>
<keyword evidence="15" id="KW-1185">Reference proteome</keyword>
<dbReference type="EC" id="3.6.4.13" evidence="8"/>
<evidence type="ECO:0000256" key="10">
    <source>
        <dbReference type="SAM" id="MobiDB-lite"/>
    </source>
</evidence>
<dbReference type="PROSITE" id="PS51194">
    <property type="entry name" value="HELICASE_CTER"/>
    <property type="match status" value="1"/>
</dbReference>
<dbReference type="InterPro" id="IPR027417">
    <property type="entry name" value="P-loop_NTPase"/>
</dbReference>
<dbReference type="Proteomes" id="UP001143362">
    <property type="component" value="Unassembled WGS sequence"/>
</dbReference>
<evidence type="ECO:0000256" key="6">
    <source>
        <dbReference type="ARBA" id="ARBA00022884"/>
    </source>
</evidence>
<protein>
    <recommendedName>
        <fullName evidence="8">ATP-dependent RNA helicase DeaD</fullName>
        <ecNumber evidence="8">3.6.4.13</ecNumber>
    </recommendedName>
    <alternativeName>
        <fullName evidence="8">Cold-shock DEAD box protein A</fullName>
    </alternativeName>
</protein>
<dbReference type="InterPro" id="IPR044742">
    <property type="entry name" value="DEAD/DEAH_RhlB"/>
</dbReference>
<dbReference type="InterPro" id="IPR050547">
    <property type="entry name" value="DEAD_box_RNA_helicases"/>
</dbReference>
<dbReference type="HAMAP" id="MF_00964">
    <property type="entry name" value="DEAD_helicase_DeaD"/>
    <property type="match status" value="1"/>
</dbReference>
<evidence type="ECO:0000256" key="4">
    <source>
        <dbReference type="ARBA" id="ARBA00022806"/>
    </source>
</evidence>
<dbReference type="PROSITE" id="PS51195">
    <property type="entry name" value="Q_MOTIF"/>
    <property type="match status" value="1"/>
</dbReference>
<evidence type="ECO:0000256" key="7">
    <source>
        <dbReference type="ARBA" id="ARBA00023016"/>
    </source>
</evidence>
<sequence>MSEPASPVSFADLGLPDILLKSLKQVGYEAPSPIQAATIPALLQGKDMLGQAQTGTGKTAAFALPILANLTPGAKKPAALVLCPTRELAIQVAEAFQTYARGIDKFHVLPLYGGQDMRGQLRQLQRGVDVVVGTPGRLQDHLNRKSLDLSALRTVVLDEADEMLRMGFIDDVENILSHAPDEAQTVLFSATLPERIKKIAGKFLNKPEHVKIAASSSTVDAIDQQYWLLNNNQKLDALTRLLDVTEFDGVIIFTRTRGTTVELAEKISARGYACSPINGDMSQSNREQTISRLKKGKIDILVATDVAARGLDVDRITLVVNYDIPYDSEAYIHRIGRTGRAGREGKAVLFITKREQRLLRAIEKSTGKKIAPVRLPSAKEISEQRVERFKQEVKATLAEPASPLLAAVAEQLCEETGATPQLLAVSLIAMLQKDQPLEVAEAPLQRQAPALSDSARAPMAEYKSKNDSRSKNRNESKSKNESKRKPADKPVGSSKTEGAAESDNEGGPLTMETYRIEVGRQHDANAGNIVGAIANELDIDSQYIGRIELNDDHSTVDLPEGMPPELLEAFGKIRVKSRPLAASLVGKSNESHKPKSQNRADKSAKKPGKTKRATGKKFSTGKADKPARKPAKPKE</sequence>
<dbReference type="InterPro" id="IPR005580">
    <property type="entry name" value="DbpA/CsdA_RNA-bd_dom"/>
</dbReference>
<comment type="catalytic activity">
    <reaction evidence="8">
        <text>ATP + H2O = ADP + phosphate + H(+)</text>
        <dbReference type="Rhea" id="RHEA:13065"/>
        <dbReference type="ChEBI" id="CHEBI:15377"/>
        <dbReference type="ChEBI" id="CHEBI:15378"/>
        <dbReference type="ChEBI" id="CHEBI:30616"/>
        <dbReference type="ChEBI" id="CHEBI:43474"/>
        <dbReference type="ChEBI" id="CHEBI:456216"/>
        <dbReference type="EC" id="3.6.4.13"/>
    </reaction>
</comment>
<dbReference type="SUPFAM" id="SSF52540">
    <property type="entry name" value="P-loop containing nucleoside triphosphate hydrolases"/>
    <property type="match status" value="1"/>
</dbReference>
<keyword evidence="5 8" id="KW-0067">ATP-binding</keyword>
<feature type="domain" description="DEAD-box RNA helicase Q" evidence="13">
    <location>
        <begin position="8"/>
        <end position="36"/>
    </location>
</feature>
<dbReference type="PROSITE" id="PS51192">
    <property type="entry name" value="HELICASE_ATP_BIND_1"/>
    <property type="match status" value="1"/>
</dbReference>
<feature type="compositionally biased region" description="Basic and acidic residues" evidence="10">
    <location>
        <begin position="589"/>
        <end position="604"/>
    </location>
</feature>
<dbReference type="Pfam" id="PF03880">
    <property type="entry name" value="DbpA"/>
    <property type="match status" value="1"/>
</dbReference>
<proteinExistence type="inferred from homology"/>
<dbReference type="Gene3D" id="3.40.50.300">
    <property type="entry name" value="P-loop containing nucleotide triphosphate hydrolases"/>
    <property type="match status" value="2"/>
</dbReference>
<comment type="similarity">
    <text evidence="8">Belongs to the DEAD box helicase family. DeaD/CsdA subfamily.</text>
</comment>
<accession>A0ABT3TI05</accession>
<evidence type="ECO:0000259" key="11">
    <source>
        <dbReference type="PROSITE" id="PS51192"/>
    </source>
</evidence>
<evidence type="ECO:0000259" key="12">
    <source>
        <dbReference type="PROSITE" id="PS51194"/>
    </source>
</evidence>
<feature type="short sequence motif" description="Q motif" evidence="9">
    <location>
        <begin position="8"/>
        <end position="36"/>
    </location>
</feature>
<dbReference type="CDD" id="cd12499">
    <property type="entry name" value="RRM_EcCsdA_like"/>
    <property type="match status" value="1"/>
</dbReference>
<dbReference type="PANTHER" id="PTHR47963">
    <property type="entry name" value="DEAD-BOX ATP-DEPENDENT RNA HELICASE 47, MITOCHONDRIAL"/>
    <property type="match status" value="1"/>
</dbReference>
<dbReference type="CDD" id="cd00268">
    <property type="entry name" value="DEADc"/>
    <property type="match status" value="1"/>
</dbReference>
<evidence type="ECO:0000256" key="1">
    <source>
        <dbReference type="ARBA" id="ARBA00022490"/>
    </source>
</evidence>
<feature type="compositionally biased region" description="Basic residues" evidence="10">
    <location>
        <begin position="605"/>
        <end position="615"/>
    </location>
</feature>
<evidence type="ECO:0000313" key="14">
    <source>
        <dbReference type="EMBL" id="MCX2981952.1"/>
    </source>
</evidence>
<organism evidence="14 15">
    <name type="scientific">Candidatus Litorirhabdus singularis</name>
    <dbReference type="NCBI Taxonomy" id="2518993"/>
    <lineage>
        <taxon>Bacteria</taxon>
        <taxon>Pseudomonadati</taxon>
        <taxon>Pseudomonadota</taxon>
        <taxon>Gammaproteobacteria</taxon>
        <taxon>Cellvibrionales</taxon>
        <taxon>Halieaceae</taxon>
        <taxon>Candidatus Litorirhabdus</taxon>
    </lineage>
</organism>
<comment type="subcellular location">
    <subcellularLocation>
        <location evidence="8">Cytoplasm</location>
    </subcellularLocation>
</comment>
<feature type="domain" description="Helicase C-terminal" evidence="12">
    <location>
        <begin position="237"/>
        <end position="381"/>
    </location>
</feature>
<name>A0ABT3TI05_9GAMM</name>
<dbReference type="InterPro" id="IPR057325">
    <property type="entry name" value="DeaD_dimer"/>
</dbReference>
<dbReference type="Gene3D" id="3.30.70.330">
    <property type="match status" value="1"/>
</dbReference>
<evidence type="ECO:0000259" key="13">
    <source>
        <dbReference type="PROSITE" id="PS51195"/>
    </source>
</evidence>
<keyword evidence="6 8" id="KW-0694">RNA-binding</keyword>
<dbReference type="Pfam" id="PF25399">
    <property type="entry name" value="DeaD_dimer"/>
    <property type="match status" value="1"/>
</dbReference>
<dbReference type="GO" id="GO:0004386">
    <property type="term" value="F:helicase activity"/>
    <property type="evidence" value="ECO:0007669"/>
    <property type="project" value="UniProtKB-KW"/>
</dbReference>
<keyword evidence="1 8" id="KW-0963">Cytoplasm</keyword>
<comment type="function">
    <text evidence="8">DEAD-box RNA helicase involved in various cellular processes at low temperature, including ribosome biogenesis, mRNA degradation and translation initiation.</text>
</comment>
<comment type="caution">
    <text evidence="14">The sequence shown here is derived from an EMBL/GenBank/DDBJ whole genome shotgun (WGS) entry which is preliminary data.</text>
</comment>
<feature type="region of interest" description="Disordered" evidence="10">
    <location>
        <begin position="446"/>
        <end position="509"/>
    </location>
</feature>
<evidence type="ECO:0000256" key="8">
    <source>
        <dbReference type="HAMAP-Rule" id="MF_00964"/>
    </source>
</evidence>
<dbReference type="PANTHER" id="PTHR47963:SF8">
    <property type="entry name" value="ATP-DEPENDENT RNA HELICASE DEAD"/>
    <property type="match status" value="1"/>
</dbReference>
<evidence type="ECO:0000256" key="5">
    <source>
        <dbReference type="ARBA" id="ARBA00022840"/>
    </source>
</evidence>
<keyword evidence="2 8" id="KW-0547">Nucleotide-binding</keyword>
<keyword evidence="3 8" id="KW-0378">Hydrolase</keyword>
<dbReference type="InterPro" id="IPR028618">
    <property type="entry name" value="DEAD_helicase_DeaD"/>
</dbReference>
<keyword evidence="7 8" id="KW-0346">Stress response</keyword>
<evidence type="ECO:0000256" key="3">
    <source>
        <dbReference type="ARBA" id="ARBA00022801"/>
    </source>
</evidence>
<dbReference type="SMART" id="SM00490">
    <property type="entry name" value="HELICc"/>
    <property type="match status" value="1"/>
</dbReference>
<dbReference type="CDD" id="cd18787">
    <property type="entry name" value="SF2_C_DEAD"/>
    <property type="match status" value="1"/>
</dbReference>
<feature type="region of interest" description="Disordered" evidence="10">
    <location>
        <begin position="583"/>
        <end position="635"/>
    </location>
</feature>
<dbReference type="InterPro" id="IPR001650">
    <property type="entry name" value="Helicase_C-like"/>
</dbReference>
<feature type="compositionally biased region" description="Basic and acidic residues" evidence="10">
    <location>
        <begin position="462"/>
        <end position="488"/>
    </location>
</feature>
<dbReference type="PROSITE" id="PS00039">
    <property type="entry name" value="DEAD_ATP_HELICASE"/>
    <property type="match status" value="1"/>
</dbReference>
<dbReference type="InterPro" id="IPR034415">
    <property type="entry name" value="CsdA_RRM"/>
</dbReference>
<evidence type="ECO:0000256" key="9">
    <source>
        <dbReference type="PROSITE-ProRule" id="PRU00552"/>
    </source>
</evidence>
<feature type="domain" description="Helicase ATP-binding" evidence="11">
    <location>
        <begin position="39"/>
        <end position="210"/>
    </location>
</feature>
<dbReference type="SMART" id="SM00487">
    <property type="entry name" value="DEXDc"/>
    <property type="match status" value="1"/>
</dbReference>
<dbReference type="EMBL" id="SHNN01000002">
    <property type="protein sequence ID" value="MCX2981952.1"/>
    <property type="molecule type" value="Genomic_DNA"/>
</dbReference>
<dbReference type="Pfam" id="PF00271">
    <property type="entry name" value="Helicase_C"/>
    <property type="match status" value="1"/>
</dbReference>
<reference evidence="14" key="1">
    <citation type="submission" date="2019-02" db="EMBL/GenBank/DDBJ databases">
        <authorList>
            <person name="Li S.-H."/>
        </authorList>
    </citation>
    <scope>NUCLEOTIDE SEQUENCE</scope>
    <source>
        <strain evidence="14">IMCC14734</strain>
    </source>
</reference>
<dbReference type="InterPro" id="IPR012677">
    <property type="entry name" value="Nucleotide-bd_a/b_plait_sf"/>
</dbReference>
<gene>
    <name evidence="8" type="primary">deaD</name>
    <name evidence="8" type="synonym">csdA</name>
    <name evidence="14" type="ORF">EYC98_13905</name>
</gene>
<dbReference type="InterPro" id="IPR014001">
    <property type="entry name" value="Helicase_ATP-bd"/>
</dbReference>
<keyword evidence="4 8" id="KW-0347">Helicase</keyword>
<dbReference type="InterPro" id="IPR000629">
    <property type="entry name" value="RNA-helicase_DEAD-box_CS"/>
</dbReference>
<dbReference type="InterPro" id="IPR014014">
    <property type="entry name" value="RNA_helicase_DEAD_Q_motif"/>
</dbReference>